<dbReference type="GO" id="GO:0042054">
    <property type="term" value="F:histone methyltransferase activity"/>
    <property type="evidence" value="ECO:0007669"/>
    <property type="project" value="InterPro"/>
</dbReference>
<proteinExistence type="predicted"/>
<dbReference type="SMART" id="SM00317">
    <property type="entry name" value="SET"/>
    <property type="match status" value="1"/>
</dbReference>
<feature type="domain" description="Post-SET" evidence="11">
    <location>
        <begin position="1680"/>
        <end position="1696"/>
    </location>
</feature>
<feature type="domain" description="Pre-SET" evidence="10">
    <location>
        <begin position="1429"/>
        <end position="1495"/>
    </location>
</feature>
<evidence type="ECO:0000259" key="10">
    <source>
        <dbReference type="PROSITE" id="PS50867"/>
    </source>
</evidence>
<feature type="compositionally biased region" description="Low complexity" evidence="8">
    <location>
        <begin position="672"/>
        <end position="686"/>
    </location>
</feature>
<feature type="compositionally biased region" description="Basic and acidic residues" evidence="8">
    <location>
        <begin position="379"/>
        <end position="388"/>
    </location>
</feature>
<feature type="compositionally biased region" description="Polar residues" evidence="8">
    <location>
        <begin position="628"/>
        <end position="637"/>
    </location>
</feature>
<dbReference type="InterPro" id="IPR046341">
    <property type="entry name" value="SET_dom_sf"/>
</dbReference>
<feature type="compositionally biased region" description="Low complexity" evidence="8">
    <location>
        <begin position="42"/>
        <end position="70"/>
    </location>
</feature>
<feature type="compositionally biased region" description="Basic and acidic residues" evidence="8">
    <location>
        <begin position="414"/>
        <end position="423"/>
    </location>
</feature>
<feature type="compositionally biased region" description="Low complexity" evidence="8">
    <location>
        <begin position="1278"/>
        <end position="1298"/>
    </location>
</feature>
<reference evidence="12 13" key="1">
    <citation type="submission" date="2015-12" db="EMBL/GenBank/DDBJ databases">
        <title>Draft genome sequence of Moniliophthora roreri, the causal agent of frosty pod rot of cacao.</title>
        <authorList>
            <person name="Aime M.C."/>
            <person name="Diaz-Valderrama J.R."/>
            <person name="Kijpornyongpan T."/>
            <person name="Phillips-Mora W."/>
        </authorList>
    </citation>
    <scope>NUCLEOTIDE SEQUENCE [LARGE SCALE GENOMIC DNA]</scope>
    <source>
        <strain evidence="12 13">MCA 2952</strain>
    </source>
</reference>
<feature type="domain" description="SET" evidence="9">
    <location>
        <begin position="1498"/>
        <end position="1643"/>
    </location>
</feature>
<gene>
    <name evidence="12" type="ORF">WG66_7347</name>
</gene>
<evidence type="ECO:0000256" key="2">
    <source>
        <dbReference type="ARBA" id="ARBA00022454"/>
    </source>
</evidence>
<keyword evidence="2" id="KW-0158">Chromosome</keyword>
<dbReference type="InterPro" id="IPR007728">
    <property type="entry name" value="Pre-SET_dom"/>
</dbReference>
<feature type="compositionally biased region" description="Acidic residues" evidence="8">
    <location>
        <begin position="1646"/>
        <end position="1655"/>
    </location>
</feature>
<accession>A0A0W0FUK0</accession>
<dbReference type="Proteomes" id="UP000054988">
    <property type="component" value="Unassembled WGS sequence"/>
</dbReference>
<dbReference type="InterPro" id="IPR003616">
    <property type="entry name" value="Post-SET_dom"/>
</dbReference>
<feature type="compositionally biased region" description="Basic residues" evidence="8">
    <location>
        <begin position="403"/>
        <end position="413"/>
    </location>
</feature>
<dbReference type="EMBL" id="LATX01001611">
    <property type="protein sequence ID" value="KTB40065.1"/>
    <property type="molecule type" value="Genomic_DNA"/>
</dbReference>
<dbReference type="SUPFAM" id="SSF82199">
    <property type="entry name" value="SET domain"/>
    <property type="match status" value="1"/>
</dbReference>
<evidence type="ECO:0000256" key="1">
    <source>
        <dbReference type="ARBA" id="ARBA00004286"/>
    </source>
</evidence>
<feature type="compositionally biased region" description="Polar residues" evidence="8">
    <location>
        <begin position="658"/>
        <end position="671"/>
    </location>
</feature>
<organism evidence="12 13">
    <name type="scientific">Moniliophthora roreri</name>
    <name type="common">Frosty pod rot fungus</name>
    <name type="synonym">Monilia roreri</name>
    <dbReference type="NCBI Taxonomy" id="221103"/>
    <lineage>
        <taxon>Eukaryota</taxon>
        <taxon>Fungi</taxon>
        <taxon>Dikarya</taxon>
        <taxon>Basidiomycota</taxon>
        <taxon>Agaricomycotina</taxon>
        <taxon>Agaricomycetes</taxon>
        <taxon>Agaricomycetidae</taxon>
        <taxon>Agaricales</taxon>
        <taxon>Marasmiineae</taxon>
        <taxon>Marasmiaceae</taxon>
        <taxon>Moniliophthora</taxon>
    </lineage>
</organism>
<feature type="region of interest" description="Disordered" evidence="8">
    <location>
        <begin position="517"/>
        <end position="720"/>
    </location>
</feature>
<feature type="compositionally biased region" description="Polar residues" evidence="8">
    <location>
        <begin position="1187"/>
        <end position="1201"/>
    </location>
</feature>
<feature type="compositionally biased region" description="Low complexity" evidence="8">
    <location>
        <begin position="279"/>
        <end position="291"/>
    </location>
</feature>
<evidence type="ECO:0000259" key="9">
    <source>
        <dbReference type="PROSITE" id="PS50280"/>
    </source>
</evidence>
<sequence length="1697" mass="182823">MDRRDGSSKQSTRVDGVDVPTKRSSGENTAGRPSKKARLDKPSGSGQPSHPGSSNSRPNSSANAGPSSSSTGRTTVRKKASDRPPKRPELPSSYRPPPKLPSSFLQPVSTTNKPSSASQQPLSSPTSFLSSQSAPTSSSSRPFTSAPQANNPASSRNRSLVFSDDDDNEMVTASNLPKTMGGSGKGKEKEISDQDPEEAGSISILSMRYRDRHKQQNSANISRPSSSSVSAGASGSQWRQSRGDDGDYSIPVPRPGNPGPSGNASRKGKEKEKGERLHTNLNRSSLNSSASGERITTKPLKRTMAEKNRRKSLGSWDESEGEDVSNGRAGSTTDKGKGKQRETPLSTSGSRRRPKNGYGPRRTSAPAPQDIIEVLSSDDDGRHKKATEVIEILELSDDDALRPRLRPKPQKKAKPQDEPKGEDEIIVLSDDSAEEPATGAKSPARLNKAVTPTSEPAVGLPSILGPEVNDQGAGAGIDIYDPGDAMDGHQSNMMELDILDAVGDNAGADVEMAEPVTQIEPVRSSPNQDISAVKSALPSIPPGPAVQAASSPAVSVKEELVSPRKVPQSPTISRPTSTIQGTRAIVKELPVTPQKVPPAPQSTPVKSQLSSLQKAPSPVREPPVIPQNIPSLLQQTQKKMKSPSPRRMPEYSAMESASAPTLSGTPSTNVNPSSDPSRLSSDSIILKAIERAVPSTDPQNSNEEHTGSAVMPPPSVTGVTLEVPATAGDTVVRSRSASPMSGVEEIIASTVPSIPDAQSLLSTITVDARASSPTPPVSRSGTVFSVPKKSKKVKNFASLKQYDEAVRRENASAREISPHVNVSQQPPELPIPTAASETRRSSSTPRWQARKSTGAKPRFPNVSVSEAGQSTPSYETSMTKAFEKAGRANVADSAQKNLELEKNVSDVAKTSIPLPGKYSLSDKVTLGSTQVLSAASEPATPAIDLSVHGRKPRSPAKDAEKMKTFITPARALTLPTRVNATRAEEESAQRRWFAEVESARRGGPNPTPSSNDSPGGNGASPAVGDQQSEPIDLTLDDEASESDPDLGDLINDDFYEDVHGFNETSEDATDKGKLDLERQDLPPNAKLTTPRTAVRPESNYHTDQLEAAPNPVSTADKTTIRRLTPSEELSSDFANTLSIGPEADTMDTSAVPSSSNIPASVDHDGDDDDPLYLPFADDYKYRGNLNPVDQQQGATGESRSPSPALVYPKDSASTDSDNDAGGMGDRESSGDPLEAFSTDTAANFFVDHRDPPTPVPSENLPQVPVTQEELTGRRSSRSRSASSTLSVRRSSRWNRVSSPGSSLSLNVTSNEPRTPGDASLSYGGLPVLTWKSFRSNLANFTPPCYWSKDLPHAFQDHINWLSPEYRNSRDMQHVFESIMVENTSEEPQAPAIKLVNEVDYEPTPPWEFYYTNKMWNGEGVPAPTVEGLGSCDCVGACNPRTCVCVARQQKWTHEYHEGFLYDDRGCVRQGGIPAFECNSLCGCDERCKNRVVQHGRKCEVVIFKTREKGWGVKNGKKKIPMGSFIGIYSGEILLDDESEERGFMYDKFGRTYLFDLNMYYLDNDCKYTIDAYHAGNVSVSILGSPAEFLKSGIKFTRFLNHSCDPNAMLSFVYIDEADIYKPLLCIFARRDIAPNEEITFSYAGDPDVDDDDEEVASTGRKRKGAKSKASPRKPKTGANVHKPCRCGAKNCKGVMWR</sequence>
<feature type="compositionally biased region" description="Acidic residues" evidence="8">
    <location>
        <begin position="1034"/>
        <end position="1055"/>
    </location>
</feature>
<evidence type="ECO:0000256" key="8">
    <source>
        <dbReference type="SAM" id="MobiDB-lite"/>
    </source>
</evidence>
<dbReference type="PANTHER" id="PTHR46223:SF3">
    <property type="entry name" value="HISTONE-LYSINE N-METHYLTRANSFERASE SET-23"/>
    <property type="match status" value="1"/>
</dbReference>
<keyword evidence="6" id="KW-0479">Metal-binding</keyword>
<feature type="compositionally biased region" description="Polar residues" evidence="8">
    <location>
        <begin position="602"/>
        <end position="614"/>
    </location>
</feature>
<evidence type="ECO:0000313" key="12">
    <source>
        <dbReference type="EMBL" id="KTB40065.1"/>
    </source>
</evidence>
<feature type="compositionally biased region" description="Low complexity" evidence="8">
    <location>
        <begin position="114"/>
        <end position="148"/>
    </location>
</feature>
<evidence type="ECO:0000256" key="6">
    <source>
        <dbReference type="ARBA" id="ARBA00022723"/>
    </source>
</evidence>
<dbReference type="PROSITE" id="PS50868">
    <property type="entry name" value="POST_SET"/>
    <property type="match status" value="1"/>
</dbReference>
<dbReference type="PROSITE" id="PS50280">
    <property type="entry name" value="SET"/>
    <property type="match status" value="1"/>
</dbReference>
<evidence type="ECO:0000256" key="3">
    <source>
        <dbReference type="ARBA" id="ARBA00022603"/>
    </source>
</evidence>
<feature type="compositionally biased region" description="Polar residues" evidence="8">
    <location>
        <begin position="568"/>
        <end position="581"/>
    </location>
</feature>
<dbReference type="PROSITE" id="PS50867">
    <property type="entry name" value="PRE_SET"/>
    <property type="match status" value="1"/>
</dbReference>
<dbReference type="InterPro" id="IPR050973">
    <property type="entry name" value="H3K9_Histone-Lys_N-MTase"/>
</dbReference>
<keyword evidence="4" id="KW-0808">Transferase</keyword>
<name>A0A0W0FUK0_MONRR</name>
<feature type="compositionally biased region" description="Low complexity" evidence="8">
    <location>
        <begin position="545"/>
        <end position="555"/>
    </location>
</feature>
<keyword evidence="3" id="KW-0489">Methyltransferase</keyword>
<feature type="compositionally biased region" description="Basic and acidic residues" evidence="8">
    <location>
        <begin position="267"/>
        <end position="278"/>
    </location>
</feature>
<feature type="compositionally biased region" description="Polar residues" evidence="8">
    <location>
        <begin position="103"/>
        <end position="113"/>
    </location>
</feature>
<dbReference type="Gene3D" id="2.170.270.10">
    <property type="entry name" value="SET domain"/>
    <property type="match status" value="1"/>
</dbReference>
<evidence type="ECO:0000256" key="5">
    <source>
        <dbReference type="ARBA" id="ARBA00022691"/>
    </source>
</evidence>
<dbReference type="Pfam" id="PF00856">
    <property type="entry name" value="SET"/>
    <property type="match status" value="1"/>
</dbReference>
<comment type="subcellular location">
    <subcellularLocation>
        <location evidence="1">Chromosome</location>
    </subcellularLocation>
</comment>
<feature type="compositionally biased region" description="Low complexity" evidence="8">
    <location>
        <begin position="218"/>
        <end position="236"/>
    </location>
</feature>
<evidence type="ECO:0000313" key="13">
    <source>
        <dbReference type="Proteomes" id="UP000054988"/>
    </source>
</evidence>
<feature type="compositionally biased region" description="Polar residues" evidence="8">
    <location>
        <begin position="862"/>
        <end position="877"/>
    </location>
</feature>
<feature type="region of interest" description="Disordered" evidence="8">
    <location>
        <begin position="939"/>
        <end position="964"/>
    </location>
</feature>
<dbReference type="Pfam" id="PF05033">
    <property type="entry name" value="Pre-SET"/>
    <property type="match status" value="1"/>
</dbReference>
<dbReference type="eggNOG" id="KOG1082">
    <property type="taxonomic scope" value="Eukaryota"/>
</dbReference>
<keyword evidence="7" id="KW-0862">Zinc</keyword>
<feature type="compositionally biased region" description="Basic and acidic residues" evidence="8">
    <location>
        <begin position="1068"/>
        <end position="1080"/>
    </location>
</feature>
<feature type="compositionally biased region" description="Polar residues" evidence="8">
    <location>
        <begin position="149"/>
        <end position="160"/>
    </location>
</feature>
<feature type="compositionally biased region" description="Low complexity" evidence="8">
    <location>
        <begin position="832"/>
        <end position="846"/>
    </location>
</feature>
<feature type="compositionally biased region" description="Basic and acidic residues" evidence="8">
    <location>
        <begin position="982"/>
        <end position="1000"/>
    </location>
</feature>
<dbReference type="GO" id="GO:0005694">
    <property type="term" value="C:chromosome"/>
    <property type="evidence" value="ECO:0007669"/>
    <property type="project" value="UniProtKB-SubCell"/>
</dbReference>
<dbReference type="PANTHER" id="PTHR46223">
    <property type="entry name" value="HISTONE-LYSINE N-METHYLTRANSFERASE SUV39H"/>
    <property type="match status" value="1"/>
</dbReference>
<feature type="region of interest" description="Disordered" evidence="8">
    <location>
        <begin position="976"/>
        <end position="1319"/>
    </location>
</feature>
<evidence type="ECO:0000256" key="7">
    <source>
        <dbReference type="ARBA" id="ARBA00022833"/>
    </source>
</evidence>
<dbReference type="InterPro" id="IPR001214">
    <property type="entry name" value="SET_dom"/>
</dbReference>
<dbReference type="SMART" id="SM00468">
    <property type="entry name" value="PreSET"/>
    <property type="match status" value="1"/>
</dbReference>
<evidence type="ECO:0000259" key="11">
    <source>
        <dbReference type="PROSITE" id="PS50868"/>
    </source>
</evidence>
<dbReference type="GO" id="GO:0008270">
    <property type="term" value="F:zinc ion binding"/>
    <property type="evidence" value="ECO:0007669"/>
    <property type="project" value="InterPro"/>
</dbReference>
<feature type="compositionally biased region" description="Basic and acidic residues" evidence="8">
    <location>
        <begin position="79"/>
        <end position="89"/>
    </location>
</feature>
<comment type="caution">
    <text evidence="12">The sequence shown here is derived from an EMBL/GenBank/DDBJ whole genome shotgun (WGS) entry which is preliminary data.</text>
</comment>
<feature type="region of interest" description="Disordered" evidence="8">
    <location>
        <begin position="1"/>
        <end position="469"/>
    </location>
</feature>
<keyword evidence="5" id="KW-0949">S-adenosyl-L-methionine</keyword>
<protein>
    <submittedName>
        <fullName evidence="12">Putative SET domain-containing protein</fullName>
    </submittedName>
</protein>
<feature type="region of interest" description="Disordered" evidence="8">
    <location>
        <begin position="808"/>
        <end position="877"/>
    </location>
</feature>
<dbReference type="GO" id="GO:0032259">
    <property type="term" value="P:methylation"/>
    <property type="evidence" value="ECO:0007669"/>
    <property type="project" value="UniProtKB-KW"/>
</dbReference>
<evidence type="ECO:0000256" key="4">
    <source>
        <dbReference type="ARBA" id="ARBA00022679"/>
    </source>
</evidence>
<feature type="compositionally biased region" description="Polar residues" evidence="8">
    <location>
        <begin position="1299"/>
        <end position="1312"/>
    </location>
</feature>
<feature type="compositionally biased region" description="Polar residues" evidence="8">
    <location>
        <begin position="1146"/>
        <end position="1158"/>
    </location>
</feature>
<feature type="region of interest" description="Disordered" evidence="8">
    <location>
        <begin position="1643"/>
        <end position="1682"/>
    </location>
</feature>
<feature type="compositionally biased region" description="Basic residues" evidence="8">
    <location>
        <begin position="1659"/>
        <end position="1675"/>
    </location>
</feature>
<dbReference type="GO" id="GO:0005634">
    <property type="term" value="C:nucleus"/>
    <property type="evidence" value="ECO:0007669"/>
    <property type="project" value="InterPro"/>
</dbReference>